<feature type="domain" description="ABC transporter" evidence="10">
    <location>
        <begin position="106"/>
        <end position="341"/>
    </location>
</feature>
<dbReference type="GO" id="GO:0016020">
    <property type="term" value="C:membrane"/>
    <property type="evidence" value="ECO:0007669"/>
    <property type="project" value="UniProtKB-SubCell"/>
</dbReference>
<dbReference type="InterPro" id="IPR000253">
    <property type="entry name" value="FHA_dom"/>
</dbReference>
<feature type="transmembrane region" description="Helical" evidence="8">
    <location>
        <begin position="568"/>
        <end position="587"/>
    </location>
</feature>
<evidence type="ECO:0000256" key="1">
    <source>
        <dbReference type="ARBA" id="ARBA00004141"/>
    </source>
</evidence>
<protein>
    <submittedName>
        <fullName evidence="11">ATP-binding cassette domain-containing protein</fullName>
    </submittedName>
</protein>
<dbReference type="Proteomes" id="UP000031561">
    <property type="component" value="Unassembled WGS sequence"/>
</dbReference>
<dbReference type="PROSITE" id="PS50893">
    <property type="entry name" value="ABC_TRANSPORTER_2"/>
    <property type="match status" value="1"/>
</dbReference>
<keyword evidence="12" id="KW-1185">Reference proteome</keyword>
<evidence type="ECO:0000256" key="5">
    <source>
        <dbReference type="ARBA" id="ARBA00022840"/>
    </source>
</evidence>
<dbReference type="SUPFAM" id="SSF52540">
    <property type="entry name" value="P-loop containing nucleoside triphosphate hydrolases"/>
    <property type="match status" value="1"/>
</dbReference>
<dbReference type="InterPro" id="IPR050352">
    <property type="entry name" value="ABCG_transporters"/>
</dbReference>
<name>A0ABD4T9D2_9CYAN</name>
<keyword evidence="2" id="KW-0813">Transport</keyword>
<comment type="subcellular location">
    <subcellularLocation>
        <location evidence="1">Membrane</location>
        <topology evidence="1">Multi-pass membrane protein</topology>
    </subcellularLocation>
</comment>
<dbReference type="SMART" id="SM00382">
    <property type="entry name" value="AAA"/>
    <property type="match status" value="1"/>
</dbReference>
<organism evidence="11 12">
    <name type="scientific">Lyngbya confervoides BDU141951</name>
    <dbReference type="NCBI Taxonomy" id="1574623"/>
    <lineage>
        <taxon>Bacteria</taxon>
        <taxon>Bacillati</taxon>
        <taxon>Cyanobacteriota</taxon>
        <taxon>Cyanophyceae</taxon>
        <taxon>Oscillatoriophycideae</taxon>
        <taxon>Oscillatoriales</taxon>
        <taxon>Microcoleaceae</taxon>
        <taxon>Lyngbya</taxon>
    </lineage>
</organism>
<evidence type="ECO:0000313" key="11">
    <source>
        <dbReference type="EMBL" id="MCM1985398.1"/>
    </source>
</evidence>
<feature type="domain" description="FHA" evidence="9">
    <location>
        <begin position="21"/>
        <end position="70"/>
    </location>
</feature>
<dbReference type="InterPro" id="IPR003593">
    <property type="entry name" value="AAA+_ATPase"/>
</dbReference>
<dbReference type="AlphaFoldDB" id="A0ABD4T9D2"/>
<dbReference type="PANTHER" id="PTHR48041:SF139">
    <property type="entry name" value="PROTEIN SCARLET"/>
    <property type="match status" value="1"/>
</dbReference>
<dbReference type="Pfam" id="PF00005">
    <property type="entry name" value="ABC_tran"/>
    <property type="match status" value="1"/>
</dbReference>
<evidence type="ECO:0000256" key="7">
    <source>
        <dbReference type="ARBA" id="ARBA00023136"/>
    </source>
</evidence>
<feature type="transmembrane region" description="Helical" evidence="8">
    <location>
        <begin position="498"/>
        <end position="523"/>
    </location>
</feature>
<reference evidence="11 12" key="1">
    <citation type="journal article" date="2015" name="Genome Announc.">
        <title>Draft Genome Sequence of Filamentous Marine Cyanobacterium Lyngbya confervoides Strain BDU141951.</title>
        <authorList>
            <person name="Chandrababunaidu M.M."/>
            <person name="Sen D."/>
            <person name="Tripathy S."/>
        </authorList>
    </citation>
    <scope>NUCLEOTIDE SEQUENCE [LARGE SCALE GENOMIC DNA]</scope>
    <source>
        <strain evidence="11 12">BDU141951</strain>
    </source>
</reference>
<keyword evidence="6 8" id="KW-1133">Transmembrane helix</keyword>
<sequence length="664" mass="74262">MARIGPDSAIQQFELRGQETLGIGRDLANDMVINHPMVSRFHAQIRPQHGNYVIRDCNSTHGTFVNGQSVTGQRVLRINDVIHIGPCSLTLKDNEILFAFNESRSLRLDAIHLHYQKAKKLSLLKDVSVSIQAGELVAIVGCAGSGLTTLLLALSGLRPATCGMVLVDGTDLYQNFNAYRTAIGYLPQWNILHRKLTVEQTLNFAAQLRLPADITRAERKSRISQVQIDLDLTNRRDLPIQSLSDYEVKRVSLGIELLTQPSMLFIDEITSGLSINTEREMIMLLRKLADPGRTIVTVTHATDLELCDQVVWLTRKGCLAFFGPFQEALQYFGVERFGQIYGELENKRSLEHWPQKYLRSPYYQTYVVNRQQAFNVPETPTTPRLCQQLPGAQTKRISGWRQFWILSKRNLAMLQGDRPGLLRMLAVSPVLGLVNFLIWRRPLFGVGDANPNLAILMLFTTIVVAMIAGSFPTSLIIAKEHNIYRHERMNGLKVIPYVLSKFEIGLLWSVYQSAVFLLFTVIAVPDLLATPTILIGTYFSITLSTLGGTVLGLLGSAIPSPHYISHSFILLNLLIVQIICGGVIFPINALGATGKVLNQLSLIKWPFETLVTLSGLDTDIVYDVNVSSHLFIAAGLIGVLLSLILIVQKLKDFLYRNDPFYWII</sequence>
<dbReference type="InterPro" id="IPR027417">
    <property type="entry name" value="P-loop_NTPase"/>
</dbReference>
<dbReference type="InterPro" id="IPR008984">
    <property type="entry name" value="SMAD_FHA_dom_sf"/>
</dbReference>
<dbReference type="SMART" id="SM00240">
    <property type="entry name" value="FHA"/>
    <property type="match status" value="1"/>
</dbReference>
<feature type="transmembrane region" description="Helical" evidence="8">
    <location>
        <begin position="453"/>
        <end position="477"/>
    </location>
</feature>
<dbReference type="Gene3D" id="2.60.200.20">
    <property type="match status" value="1"/>
</dbReference>
<keyword evidence="7 8" id="KW-0472">Membrane</keyword>
<keyword evidence="5 11" id="KW-0067">ATP-binding</keyword>
<dbReference type="PANTHER" id="PTHR48041">
    <property type="entry name" value="ABC TRANSPORTER G FAMILY MEMBER 28"/>
    <property type="match status" value="1"/>
</dbReference>
<feature type="transmembrane region" description="Helical" evidence="8">
    <location>
        <begin position="626"/>
        <end position="647"/>
    </location>
</feature>
<dbReference type="Pfam" id="PF01061">
    <property type="entry name" value="ABC2_membrane"/>
    <property type="match status" value="1"/>
</dbReference>
<dbReference type="RefSeq" id="WP_166283682.1">
    <property type="nucleotide sequence ID" value="NZ_JTHE03000122.1"/>
</dbReference>
<evidence type="ECO:0000259" key="10">
    <source>
        <dbReference type="PROSITE" id="PS50893"/>
    </source>
</evidence>
<dbReference type="PROSITE" id="PS50006">
    <property type="entry name" value="FHA_DOMAIN"/>
    <property type="match status" value="1"/>
</dbReference>
<dbReference type="Gene3D" id="3.40.50.300">
    <property type="entry name" value="P-loop containing nucleotide triphosphate hydrolases"/>
    <property type="match status" value="1"/>
</dbReference>
<evidence type="ECO:0000313" key="12">
    <source>
        <dbReference type="Proteomes" id="UP000031561"/>
    </source>
</evidence>
<dbReference type="GO" id="GO:0005524">
    <property type="term" value="F:ATP binding"/>
    <property type="evidence" value="ECO:0007669"/>
    <property type="project" value="UniProtKB-KW"/>
</dbReference>
<feature type="transmembrane region" description="Helical" evidence="8">
    <location>
        <begin position="421"/>
        <end position="441"/>
    </location>
</feature>
<evidence type="ECO:0000256" key="8">
    <source>
        <dbReference type="SAM" id="Phobius"/>
    </source>
</evidence>
<dbReference type="SUPFAM" id="SSF49879">
    <property type="entry name" value="SMAD/FHA domain"/>
    <property type="match status" value="1"/>
</dbReference>
<keyword evidence="4" id="KW-0547">Nucleotide-binding</keyword>
<evidence type="ECO:0000256" key="3">
    <source>
        <dbReference type="ARBA" id="ARBA00022692"/>
    </source>
</evidence>
<gene>
    <name evidence="11" type="ORF">QQ91_0021505</name>
</gene>
<accession>A0ABD4T9D2</accession>
<evidence type="ECO:0000259" key="9">
    <source>
        <dbReference type="PROSITE" id="PS50006"/>
    </source>
</evidence>
<proteinExistence type="predicted"/>
<evidence type="ECO:0000256" key="6">
    <source>
        <dbReference type="ARBA" id="ARBA00022989"/>
    </source>
</evidence>
<dbReference type="InterPro" id="IPR003439">
    <property type="entry name" value="ABC_transporter-like_ATP-bd"/>
</dbReference>
<evidence type="ECO:0000256" key="2">
    <source>
        <dbReference type="ARBA" id="ARBA00022448"/>
    </source>
</evidence>
<dbReference type="Pfam" id="PF00498">
    <property type="entry name" value="FHA"/>
    <property type="match status" value="1"/>
</dbReference>
<feature type="transmembrane region" description="Helical" evidence="8">
    <location>
        <begin position="535"/>
        <end position="556"/>
    </location>
</feature>
<dbReference type="InterPro" id="IPR013525">
    <property type="entry name" value="ABC2_TM"/>
</dbReference>
<evidence type="ECO:0000256" key="4">
    <source>
        <dbReference type="ARBA" id="ARBA00022741"/>
    </source>
</evidence>
<keyword evidence="3 8" id="KW-0812">Transmembrane</keyword>
<comment type="caution">
    <text evidence="11">The sequence shown here is derived from an EMBL/GenBank/DDBJ whole genome shotgun (WGS) entry which is preliminary data.</text>
</comment>
<dbReference type="EMBL" id="JTHE03000122">
    <property type="protein sequence ID" value="MCM1985398.1"/>
    <property type="molecule type" value="Genomic_DNA"/>
</dbReference>
<dbReference type="CDD" id="cd00060">
    <property type="entry name" value="FHA"/>
    <property type="match status" value="1"/>
</dbReference>